<dbReference type="PANTHER" id="PTHR30501">
    <property type="entry name" value="UPF0597 PROTEIN YHAM"/>
    <property type="match status" value="1"/>
</dbReference>
<dbReference type="EMBL" id="FOHU01000003">
    <property type="protein sequence ID" value="SES99557.1"/>
    <property type="molecule type" value="Genomic_DNA"/>
</dbReference>
<dbReference type="RefSeq" id="WP_090440589.1">
    <property type="nucleotide sequence ID" value="NZ_FOHU01000003.1"/>
</dbReference>
<dbReference type="Proteomes" id="UP000199568">
    <property type="component" value="Unassembled WGS sequence"/>
</dbReference>
<reference evidence="3 4" key="1">
    <citation type="submission" date="2016-10" db="EMBL/GenBank/DDBJ databases">
        <authorList>
            <person name="de Groot N.N."/>
        </authorList>
    </citation>
    <scope>NUCLEOTIDE SEQUENCE [LARGE SCALE GENOMIC DNA]</scope>
    <source>
        <strain evidence="3 4">DSM 18979</strain>
    </source>
</reference>
<dbReference type="OrthoDB" id="41906at2"/>
<evidence type="ECO:0000259" key="2">
    <source>
        <dbReference type="Pfam" id="PF03313"/>
    </source>
</evidence>
<gene>
    <name evidence="3" type="ORF">SAMN05660297_01134</name>
</gene>
<organism evidence="3 4">
    <name type="scientific">Natronincola peptidivorans</name>
    <dbReference type="NCBI Taxonomy" id="426128"/>
    <lineage>
        <taxon>Bacteria</taxon>
        <taxon>Bacillati</taxon>
        <taxon>Bacillota</taxon>
        <taxon>Clostridia</taxon>
        <taxon>Peptostreptococcales</taxon>
        <taxon>Natronincolaceae</taxon>
        <taxon>Natronincola</taxon>
    </lineage>
</organism>
<dbReference type="InterPro" id="IPR021144">
    <property type="entry name" value="UPF0597"/>
</dbReference>
<dbReference type="PANTHER" id="PTHR30501:SF2">
    <property type="entry name" value="UPF0597 PROTEIN YHAM"/>
    <property type="match status" value="1"/>
</dbReference>
<accession>A0A1I0AYQ7</accession>
<evidence type="ECO:0000313" key="4">
    <source>
        <dbReference type="Proteomes" id="UP000199568"/>
    </source>
</evidence>
<dbReference type="PIRSF" id="PIRSF006054">
    <property type="entry name" value="UCP006054"/>
    <property type="match status" value="1"/>
</dbReference>
<dbReference type="AlphaFoldDB" id="A0A1I0AYQ7"/>
<protein>
    <recommendedName>
        <fullName evidence="1">UPF0597 protein SAMN05660297_01134</fullName>
    </recommendedName>
</protein>
<evidence type="ECO:0000256" key="1">
    <source>
        <dbReference type="HAMAP-Rule" id="MF_01845"/>
    </source>
</evidence>
<dbReference type="GO" id="GO:0019450">
    <property type="term" value="P:L-cysteine catabolic process to pyruvate"/>
    <property type="evidence" value="ECO:0007669"/>
    <property type="project" value="TreeGrafter"/>
</dbReference>
<dbReference type="GO" id="GO:0080146">
    <property type="term" value="F:L-cysteine desulfhydrase activity"/>
    <property type="evidence" value="ECO:0007669"/>
    <property type="project" value="TreeGrafter"/>
</dbReference>
<dbReference type="Pfam" id="PF03313">
    <property type="entry name" value="SDH_alpha"/>
    <property type="match status" value="1"/>
</dbReference>
<keyword evidence="4" id="KW-1185">Reference proteome</keyword>
<proteinExistence type="inferred from homology"/>
<sequence length="434" mass="46487">MELKELIIDTLKEEVVPAMGCTEPVTVALACAKARELTSSTNIKMVEVLVSPNIYKNGVAVGVPHTGEVGLDIAASLGIVWGESRKGLQVLEGAKARDVEKAKNLLKQGKISVGIEDTKEKVCIKVKLYTDEEVIKVVIAGRHDEFVYLEKAGKVLLNKDRETTQKEDKKRLLWNLKIEDIIRAIEEIEYEKLLFLLEGMEMNEKIALAGLEKEVGMGVGKTIYNNIKKGILSDDLMNHSMMLTAAAADARMSGITMPVMSSNGSGNNGLTAVLPIIAYSKKYPAGEEKLARALAISHMINGYIKHYIGRLSVLCGCAVSAATGGAVAITWLMGGDYTQMDGVIKNMLANITGMVCDGAKAGCALKLSSSASAAIQATILAINNQIVPAGDGIIAETAEATIKNLKILCDEGMKLTDSVIIGMMGKESYSKVAH</sequence>
<dbReference type="HAMAP" id="MF_01845">
    <property type="entry name" value="UPF0597"/>
    <property type="match status" value="1"/>
</dbReference>
<feature type="domain" description="Serine dehydratase-like alpha subunit" evidence="2">
    <location>
        <begin position="86"/>
        <end position="421"/>
    </location>
</feature>
<dbReference type="InterPro" id="IPR005130">
    <property type="entry name" value="Ser_deHydtase-like_asu"/>
</dbReference>
<evidence type="ECO:0000313" key="3">
    <source>
        <dbReference type="EMBL" id="SES99557.1"/>
    </source>
</evidence>
<name>A0A1I0AYQ7_9FIRM</name>
<comment type="similarity">
    <text evidence="1">Belongs to the UPF0597 family.</text>
</comment>